<dbReference type="PANTHER" id="PTHR46551">
    <property type="entry name" value="SAP DOMAIN-CONTAINING RIBONUCLEOPROTEIN"/>
    <property type="match status" value="1"/>
</dbReference>
<dbReference type="PANTHER" id="PTHR46551:SF1">
    <property type="entry name" value="SAP DOMAIN-CONTAINING RIBONUCLEOPROTEIN"/>
    <property type="match status" value="1"/>
</dbReference>
<keyword evidence="4" id="KW-1185">Reference proteome</keyword>
<dbReference type="InterPro" id="IPR052240">
    <property type="entry name" value="SAP_domain_ribonucleoprotein"/>
</dbReference>
<evidence type="ECO:0000313" key="4">
    <source>
        <dbReference type="Proteomes" id="UP001054945"/>
    </source>
</evidence>
<evidence type="ECO:0000256" key="1">
    <source>
        <dbReference type="ARBA" id="ARBA00022553"/>
    </source>
</evidence>
<feature type="compositionally biased region" description="Polar residues" evidence="2">
    <location>
        <begin position="73"/>
        <end position="84"/>
    </location>
</feature>
<gene>
    <name evidence="3" type="ORF">CEXT_28951</name>
</gene>
<dbReference type="Proteomes" id="UP001054945">
    <property type="component" value="Unassembled WGS sequence"/>
</dbReference>
<feature type="compositionally biased region" description="Polar residues" evidence="2">
    <location>
        <begin position="40"/>
        <end position="63"/>
    </location>
</feature>
<protein>
    <submittedName>
        <fullName evidence="3">Uncharacterized protein</fullName>
    </submittedName>
</protein>
<dbReference type="GO" id="GO:0016973">
    <property type="term" value="P:poly(A)+ mRNA export from nucleus"/>
    <property type="evidence" value="ECO:0007669"/>
    <property type="project" value="TreeGrafter"/>
</dbReference>
<evidence type="ECO:0000256" key="2">
    <source>
        <dbReference type="SAM" id="MobiDB-lite"/>
    </source>
</evidence>
<sequence length="216" mass="24553">MESALLGDDTEVNDQSSMFEENNEKILDEFSFMSPDKAKTTSLTTSTPGNLLSNNNISEVTENNSKDLESVKSSEVQKNANETSTADKDNKTNTVNIDLKRRIQLSSSLSDEERIKLRAQRFNITSSEFPKTDKNPFSLKKSTKNTRSFPLNQTIETPSMEVLRKRADRFGESVSTIMIKLDEQQKLLKRKMKFQGGDATGLDEKKQKRAERFRIL</sequence>
<reference evidence="3 4" key="1">
    <citation type="submission" date="2021-06" db="EMBL/GenBank/DDBJ databases">
        <title>Caerostris extrusa draft genome.</title>
        <authorList>
            <person name="Kono N."/>
            <person name="Arakawa K."/>
        </authorList>
    </citation>
    <scope>NUCLEOTIDE SEQUENCE [LARGE SCALE GENOMIC DNA]</scope>
</reference>
<proteinExistence type="predicted"/>
<dbReference type="EMBL" id="BPLR01012095">
    <property type="protein sequence ID" value="GIY51338.1"/>
    <property type="molecule type" value="Genomic_DNA"/>
</dbReference>
<feature type="region of interest" description="Disordered" evidence="2">
    <location>
        <begin position="1"/>
        <end position="22"/>
    </location>
</feature>
<keyword evidence="1" id="KW-0597">Phosphoprotein</keyword>
<name>A0AAV4U0N0_CAEEX</name>
<dbReference type="AlphaFoldDB" id="A0AAV4U0N0"/>
<feature type="region of interest" description="Disordered" evidence="2">
    <location>
        <begin position="38"/>
        <end position="93"/>
    </location>
</feature>
<evidence type="ECO:0000313" key="3">
    <source>
        <dbReference type="EMBL" id="GIY51338.1"/>
    </source>
</evidence>
<organism evidence="3 4">
    <name type="scientific">Caerostris extrusa</name>
    <name type="common">Bark spider</name>
    <name type="synonym">Caerostris bankana</name>
    <dbReference type="NCBI Taxonomy" id="172846"/>
    <lineage>
        <taxon>Eukaryota</taxon>
        <taxon>Metazoa</taxon>
        <taxon>Ecdysozoa</taxon>
        <taxon>Arthropoda</taxon>
        <taxon>Chelicerata</taxon>
        <taxon>Arachnida</taxon>
        <taxon>Araneae</taxon>
        <taxon>Araneomorphae</taxon>
        <taxon>Entelegynae</taxon>
        <taxon>Araneoidea</taxon>
        <taxon>Araneidae</taxon>
        <taxon>Caerostris</taxon>
    </lineage>
</organism>
<comment type="caution">
    <text evidence="3">The sequence shown here is derived from an EMBL/GenBank/DDBJ whole genome shotgun (WGS) entry which is preliminary data.</text>
</comment>
<dbReference type="GO" id="GO:0005634">
    <property type="term" value="C:nucleus"/>
    <property type="evidence" value="ECO:0007669"/>
    <property type="project" value="TreeGrafter"/>
</dbReference>
<accession>A0AAV4U0N0</accession>